<evidence type="ECO:0000313" key="3">
    <source>
        <dbReference type="Proteomes" id="UP000299102"/>
    </source>
</evidence>
<organism evidence="2 3">
    <name type="scientific">Eumeta variegata</name>
    <name type="common">Bagworm moth</name>
    <name type="synonym">Eumeta japonica</name>
    <dbReference type="NCBI Taxonomy" id="151549"/>
    <lineage>
        <taxon>Eukaryota</taxon>
        <taxon>Metazoa</taxon>
        <taxon>Ecdysozoa</taxon>
        <taxon>Arthropoda</taxon>
        <taxon>Hexapoda</taxon>
        <taxon>Insecta</taxon>
        <taxon>Pterygota</taxon>
        <taxon>Neoptera</taxon>
        <taxon>Endopterygota</taxon>
        <taxon>Lepidoptera</taxon>
        <taxon>Glossata</taxon>
        <taxon>Ditrysia</taxon>
        <taxon>Tineoidea</taxon>
        <taxon>Psychidae</taxon>
        <taxon>Oiketicinae</taxon>
        <taxon>Eumeta</taxon>
    </lineage>
</organism>
<sequence>MFKGCEIAAAVGGAESIFQGAQHDAGENSGVGPAPADINMVAADYLSTTLFRLPVVMADTDVPSHSSRDANSSSARNEVSERGADALRRSSVRTLKCALGGAARPPAPTPIRTPRVNHCRRTITTKKKPPPPPLPPRTPLALTLLIRFLYALKLRGPRSIRPPSSVPFSAPPN</sequence>
<proteinExistence type="predicted"/>
<dbReference type="AlphaFoldDB" id="A0A4C1X5R6"/>
<evidence type="ECO:0000313" key="2">
    <source>
        <dbReference type="EMBL" id="GBP57565.1"/>
    </source>
</evidence>
<protein>
    <submittedName>
        <fullName evidence="2">Uncharacterized protein</fullName>
    </submittedName>
</protein>
<dbReference type="EMBL" id="BGZK01000719">
    <property type="protein sequence ID" value="GBP57565.1"/>
    <property type="molecule type" value="Genomic_DNA"/>
</dbReference>
<accession>A0A4C1X5R6</accession>
<feature type="compositionally biased region" description="Basic and acidic residues" evidence="1">
    <location>
        <begin position="78"/>
        <end position="87"/>
    </location>
</feature>
<dbReference type="OrthoDB" id="7371774at2759"/>
<feature type="region of interest" description="Disordered" evidence="1">
    <location>
        <begin position="62"/>
        <end position="87"/>
    </location>
</feature>
<keyword evidence="3" id="KW-1185">Reference proteome</keyword>
<gene>
    <name evidence="2" type="ORF">EVAR_40094_1</name>
</gene>
<reference evidence="2 3" key="1">
    <citation type="journal article" date="2019" name="Commun. Biol.">
        <title>The bagworm genome reveals a unique fibroin gene that provides high tensile strength.</title>
        <authorList>
            <person name="Kono N."/>
            <person name="Nakamura H."/>
            <person name="Ohtoshi R."/>
            <person name="Tomita M."/>
            <person name="Numata K."/>
            <person name="Arakawa K."/>
        </authorList>
    </citation>
    <scope>NUCLEOTIDE SEQUENCE [LARGE SCALE GENOMIC DNA]</scope>
</reference>
<name>A0A4C1X5R6_EUMVA</name>
<comment type="caution">
    <text evidence="2">The sequence shown here is derived from an EMBL/GenBank/DDBJ whole genome shotgun (WGS) entry which is preliminary data.</text>
</comment>
<evidence type="ECO:0000256" key="1">
    <source>
        <dbReference type="SAM" id="MobiDB-lite"/>
    </source>
</evidence>
<dbReference type="Proteomes" id="UP000299102">
    <property type="component" value="Unassembled WGS sequence"/>
</dbReference>